<keyword evidence="4" id="KW-1185">Reference proteome</keyword>
<accession>A0A183V269</accession>
<reference evidence="5" key="1">
    <citation type="submission" date="2016-06" db="UniProtKB">
        <authorList>
            <consortium name="WormBaseParasite"/>
        </authorList>
    </citation>
    <scope>IDENTIFICATION</scope>
</reference>
<evidence type="ECO:0000256" key="1">
    <source>
        <dbReference type="ARBA" id="ARBA00022801"/>
    </source>
</evidence>
<organism evidence="4 5">
    <name type="scientific">Toxocara canis</name>
    <name type="common">Canine roundworm</name>
    <dbReference type="NCBI Taxonomy" id="6265"/>
    <lineage>
        <taxon>Eukaryota</taxon>
        <taxon>Metazoa</taxon>
        <taxon>Ecdysozoa</taxon>
        <taxon>Nematoda</taxon>
        <taxon>Chromadorea</taxon>
        <taxon>Rhabditida</taxon>
        <taxon>Spirurina</taxon>
        <taxon>Ascaridomorpha</taxon>
        <taxon>Ascaridoidea</taxon>
        <taxon>Toxocaridae</taxon>
        <taxon>Toxocara</taxon>
    </lineage>
</organism>
<evidence type="ECO:0000313" key="4">
    <source>
        <dbReference type="Proteomes" id="UP000050794"/>
    </source>
</evidence>
<feature type="domain" description="UFSP1/2/DUB catalytic" evidence="2">
    <location>
        <begin position="136"/>
        <end position="281"/>
    </location>
</feature>
<dbReference type="GO" id="GO:0016787">
    <property type="term" value="F:hydrolase activity"/>
    <property type="evidence" value="ECO:0007669"/>
    <property type="project" value="UniProtKB-KW"/>
</dbReference>
<evidence type="ECO:0000313" key="5">
    <source>
        <dbReference type="WBParaSite" id="TCNE_0001483901-mRNA-1"/>
    </source>
</evidence>
<protein>
    <submittedName>
        <fullName evidence="5">Zinc finger with UFM1-specific peptidase domain protein</fullName>
    </submittedName>
</protein>
<dbReference type="Proteomes" id="UP000050794">
    <property type="component" value="Unassembled WGS sequence"/>
</dbReference>
<keyword evidence="1" id="KW-0378">Hydrolase</keyword>
<dbReference type="EMBL" id="UYWY01022482">
    <property type="protein sequence ID" value="VDM46160.1"/>
    <property type="molecule type" value="Genomic_DNA"/>
</dbReference>
<dbReference type="AlphaFoldDB" id="A0A183V269"/>
<gene>
    <name evidence="3" type="ORF">TCNE_LOCUS14839</name>
</gene>
<evidence type="ECO:0000259" key="2">
    <source>
        <dbReference type="Pfam" id="PF07910"/>
    </source>
</evidence>
<dbReference type="Pfam" id="PF07910">
    <property type="entry name" value="Peptidase_C78"/>
    <property type="match status" value="1"/>
</dbReference>
<sequence>MTATGYVNCAQNLALSLKYSAFIGDILLSFIKSLGLSQAKERGASLLTLDTYLCCGSGWRLDAWLDHVERSHEPSEMILCVVCAFSFSLTDLRAHLLSEHLFACPYSPCRFVSPLFEELERHTYTHQQNTSTFTDQTLLESILYNDDLKTASSLRQTPTIEQLQEQIEMAWRSGFDPEGAAQLRHRLIGTRKWIGATEVAAFLQYRRIRVQLVDVKLLMNRVQKQRQLIDWVWHYFNSGGPRIPLYFQHQGHSRTIIGIVENTTMAGKELLIYDPASSPLRIRDALNRSSAKDLNFLRFPPSSLTHPEYQIVAVCGVLQDDFYETAKDFTSFNHLTL</sequence>
<name>A0A183V269_TOXCA</name>
<dbReference type="WBParaSite" id="TCNE_0001483901-mRNA-1">
    <property type="protein sequence ID" value="TCNE_0001483901-mRNA-1"/>
    <property type="gene ID" value="TCNE_0001483901"/>
</dbReference>
<proteinExistence type="predicted"/>
<reference evidence="3 4" key="2">
    <citation type="submission" date="2018-11" db="EMBL/GenBank/DDBJ databases">
        <authorList>
            <consortium name="Pathogen Informatics"/>
        </authorList>
    </citation>
    <scope>NUCLEOTIDE SEQUENCE [LARGE SCALE GENOMIC DNA]</scope>
</reference>
<dbReference type="InterPro" id="IPR012462">
    <property type="entry name" value="UFSP1/2_DUB_cat"/>
</dbReference>
<dbReference type="Gene3D" id="3.90.70.130">
    <property type="match status" value="1"/>
</dbReference>
<evidence type="ECO:0000313" key="3">
    <source>
        <dbReference type="EMBL" id="VDM46160.1"/>
    </source>
</evidence>